<evidence type="ECO:0000313" key="3">
    <source>
        <dbReference type="Proteomes" id="UP000473525"/>
    </source>
</evidence>
<name>A0A6L6XX51_9ACTN</name>
<evidence type="ECO:0000256" key="1">
    <source>
        <dbReference type="SAM" id="MobiDB-lite"/>
    </source>
</evidence>
<evidence type="ECO:0000313" key="2">
    <source>
        <dbReference type="EMBL" id="MVQ51277.1"/>
    </source>
</evidence>
<sequence length="119" mass="13198">MQTQTYVYDDQDPAQPPRRPPGTPARVVKVIQSPAFTLEDQVLLRGLELYEQTLCECGEKKTVAWHTEMDGYYDDTHSVKCFACSALAGRDVIYRLGGSSRPADKPMPPFVLGVTTTSS</sequence>
<comment type="caution">
    <text evidence="2">The sequence shown here is derived from an EMBL/GenBank/DDBJ whole genome shotgun (WGS) entry which is preliminary data.</text>
</comment>
<gene>
    <name evidence="2" type="ORF">GON03_19015</name>
</gene>
<dbReference type="Proteomes" id="UP000473525">
    <property type="component" value="Unassembled WGS sequence"/>
</dbReference>
<feature type="compositionally biased region" description="Pro residues" evidence="1">
    <location>
        <begin position="14"/>
        <end position="23"/>
    </location>
</feature>
<accession>A0A6L6XX51</accession>
<protein>
    <submittedName>
        <fullName evidence="2">Uncharacterized protein</fullName>
    </submittedName>
</protein>
<dbReference type="RefSeq" id="WP_157346050.1">
    <property type="nucleotide sequence ID" value="NZ_WSEK01000005.1"/>
</dbReference>
<proteinExistence type="predicted"/>
<keyword evidence="3" id="KW-1185">Reference proteome</keyword>
<dbReference type="EMBL" id="WSEK01000005">
    <property type="protein sequence ID" value="MVQ51277.1"/>
    <property type="molecule type" value="Genomic_DNA"/>
</dbReference>
<feature type="region of interest" description="Disordered" evidence="1">
    <location>
        <begin position="1"/>
        <end position="24"/>
    </location>
</feature>
<reference evidence="2 3" key="1">
    <citation type="submission" date="2019-12" db="EMBL/GenBank/DDBJ databases">
        <authorList>
            <person name="Huq M.A."/>
        </authorList>
    </citation>
    <scope>NUCLEOTIDE SEQUENCE [LARGE SCALE GENOMIC DNA]</scope>
    <source>
        <strain evidence="2 3">MAH-18</strain>
    </source>
</reference>
<dbReference type="AlphaFoldDB" id="A0A6L6XX51"/>
<organism evidence="2 3">
    <name type="scientific">Nocardioides agri</name>
    <dbReference type="NCBI Taxonomy" id="2682843"/>
    <lineage>
        <taxon>Bacteria</taxon>
        <taxon>Bacillati</taxon>
        <taxon>Actinomycetota</taxon>
        <taxon>Actinomycetes</taxon>
        <taxon>Propionibacteriales</taxon>
        <taxon>Nocardioidaceae</taxon>
        <taxon>Nocardioides</taxon>
    </lineage>
</organism>